<dbReference type="InterPro" id="IPR029044">
    <property type="entry name" value="Nucleotide-diphossugar_trans"/>
</dbReference>
<dbReference type="Pfam" id="PF01128">
    <property type="entry name" value="IspD"/>
    <property type="match status" value="1"/>
</dbReference>
<dbReference type="EC" id="2.7.7.60" evidence="8"/>
<dbReference type="InterPro" id="IPR001228">
    <property type="entry name" value="IspD"/>
</dbReference>
<dbReference type="PANTHER" id="PTHR32125">
    <property type="entry name" value="2-C-METHYL-D-ERYTHRITOL 4-PHOSPHATE CYTIDYLYLTRANSFERASE, CHLOROPLASTIC"/>
    <property type="match status" value="1"/>
</dbReference>
<protein>
    <recommendedName>
        <fullName evidence="8">2-C-methyl-D-erythritol 4-phosphate cytidylyltransferase</fullName>
        <ecNumber evidence="8">2.7.7.60</ecNumber>
    </recommendedName>
    <alternativeName>
        <fullName evidence="8">4-diphosphocytidyl-2C-methyl-D-erythritol synthase</fullName>
    </alternativeName>
    <alternativeName>
        <fullName evidence="8">MEP cytidylyltransferase</fullName>
        <shortName evidence="8">MCT</shortName>
    </alternativeName>
</protein>
<evidence type="ECO:0000256" key="1">
    <source>
        <dbReference type="ARBA" id="ARBA00001282"/>
    </source>
</evidence>
<keyword evidence="10" id="KW-1185">Reference proteome</keyword>
<dbReference type="KEGG" id="bths:CNY62_06345"/>
<feature type="site" description="Positions MEP for the nucleophilic attack" evidence="8">
    <location>
        <position position="211"/>
    </location>
</feature>
<dbReference type="InterPro" id="IPR018294">
    <property type="entry name" value="ISPD_synthase_CS"/>
</dbReference>
<gene>
    <name evidence="8 9" type="primary">ispD</name>
    <name evidence="9" type="ORF">CNY62_06345</name>
</gene>
<dbReference type="NCBIfam" id="TIGR00453">
    <property type="entry name" value="ispD"/>
    <property type="match status" value="1"/>
</dbReference>
<feature type="site" description="Transition state stabilizer" evidence="8">
    <location>
        <position position="16"/>
    </location>
</feature>
<comment type="catalytic activity">
    <reaction evidence="1 8">
        <text>2-C-methyl-D-erythritol 4-phosphate + CTP + H(+) = 4-CDP-2-C-methyl-D-erythritol + diphosphate</text>
        <dbReference type="Rhea" id="RHEA:13429"/>
        <dbReference type="ChEBI" id="CHEBI:15378"/>
        <dbReference type="ChEBI" id="CHEBI:33019"/>
        <dbReference type="ChEBI" id="CHEBI:37563"/>
        <dbReference type="ChEBI" id="CHEBI:57823"/>
        <dbReference type="ChEBI" id="CHEBI:58262"/>
        <dbReference type="EC" id="2.7.7.60"/>
    </reaction>
</comment>
<dbReference type="UniPathway" id="UPA00056">
    <property type="reaction ID" value="UER00093"/>
</dbReference>
<keyword evidence="6 8" id="KW-0548">Nucleotidyltransferase</keyword>
<dbReference type="AlphaFoldDB" id="A0A1D2LJ71"/>
<dbReference type="HAMAP" id="MF_00108">
    <property type="entry name" value="IspD"/>
    <property type="match status" value="1"/>
</dbReference>
<dbReference type="STRING" id="2756.BFR44_11320"/>
<evidence type="ECO:0000256" key="2">
    <source>
        <dbReference type="ARBA" id="ARBA00002459"/>
    </source>
</evidence>
<dbReference type="RefSeq" id="WP_069126479.1">
    <property type="nucleotide sequence ID" value="NZ_CP023483.1"/>
</dbReference>
<name>A0A1D2LJ71_BROTH</name>
<keyword evidence="5 8" id="KW-0808">Transferase</keyword>
<accession>A0A1D2LJ71</accession>
<organism evidence="9 10">
    <name type="scientific">Brochothrix thermosphacta</name>
    <name type="common">Microbacterium thermosphactum</name>
    <dbReference type="NCBI Taxonomy" id="2756"/>
    <lineage>
        <taxon>Bacteria</taxon>
        <taxon>Bacillati</taxon>
        <taxon>Bacillota</taxon>
        <taxon>Bacilli</taxon>
        <taxon>Bacillales</taxon>
        <taxon>Listeriaceae</taxon>
        <taxon>Brochothrix</taxon>
    </lineage>
</organism>
<feature type="site" description="Positions MEP for the nucleophilic attack" evidence="8">
    <location>
        <position position="155"/>
    </location>
</feature>
<evidence type="ECO:0000256" key="4">
    <source>
        <dbReference type="ARBA" id="ARBA00009789"/>
    </source>
</evidence>
<comment type="pathway">
    <text evidence="3 8">Isoprenoid biosynthesis; isopentenyl diphosphate biosynthesis via DXP pathway; isopentenyl diphosphate from 1-deoxy-D-xylulose 5-phosphate: step 2/6.</text>
</comment>
<evidence type="ECO:0000313" key="9">
    <source>
        <dbReference type="EMBL" id="ATF26041.1"/>
    </source>
</evidence>
<proteinExistence type="inferred from homology"/>
<comment type="function">
    <text evidence="2 8">Catalyzes the formation of 4-diphosphocytidyl-2-C-methyl-D-erythritol from CTP and 2-C-methyl-D-erythritol 4-phosphate (MEP).</text>
</comment>
<dbReference type="GO" id="GO:0019288">
    <property type="term" value="P:isopentenyl diphosphate biosynthetic process, methylerythritol 4-phosphate pathway"/>
    <property type="evidence" value="ECO:0007669"/>
    <property type="project" value="UniProtKB-UniRule"/>
</dbReference>
<keyword evidence="7 8" id="KW-0414">Isoprene biosynthesis</keyword>
<dbReference type="FunFam" id="3.90.550.10:FF:000003">
    <property type="entry name" value="2-C-methyl-D-erythritol 4-phosphate cytidylyltransferase"/>
    <property type="match status" value="1"/>
</dbReference>
<dbReference type="PANTHER" id="PTHR32125:SF4">
    <property type="entry name" value="2-C-METHYL-D-ERYTHRITOL 4-PHOSPHATE CYTIDYLYLTRANSFERASE, CHLOROPLASTIC"/>
    <property type="match status" value="1"/>
</dbReference>
<feature type="site" description="Transition state stabilizer" evidence="8">
    <location>
        <position position="23"/>
    </location>
</feature>
<evidence type="ECO:0000256" key="3">
    <source>
        <dbReference type="ARBA" id="ARBA00004787"/>
    </source>
</evidence>
<dbReference type="Gene3D" id="3.90.550.10">
    <property type="entry name" value="Spore Coat Polysaccharide Biosynthesis Protein SpsA, Chain A"/>
    <property type="match status" value="1"/>
</dbReference>
<dbReference type="InterPro" id="IPR034683">
    <property type="entry name" value="IspD/TarI"/>
</dbReference>
<reference evidence="9 10" key="1">
    <citation type="submission" date="2017-09" db="EMBL/GenBank/DDBJ databases">
        <title>Complete Genome Sequences of Two Strains of the Meat Spoilage Bacterium Brochothrix thermosphacta Isolated from Ground Chicken.</title>
        <authorList>
            <person name="Paoli G.C."/>
            <person name="Wijey C."/>
            <person name="Chen C.-Y."/>
            <person name="Nguyen L."/>
            <person name="Yan X."/>
            <person name="Irwin P.L."/>
        </authorList>
    </citation>
    <scope>NUCLEOTIDE SEQUENCE [LARGE SCALE GENOMIC DNA]</scope>
    <source>
        <strain evidence="9 10">BI</strain>
    </source>
</reference>
<dbReference type="EMBL" id="CP023483">
    <property type="protein sequence ID" value="ATF26041.1"/>
    <property type="molecule type" value="Genomic_DNA"/>
</dbReference>
<evidence type="ECO:0000256" key="6">
    <source>
        <dbReference type="ARBA" id="ARBA00022695"/>
    </source>
</evidence>
<dbReference type="GO" id="GO:0050518">
    <property type="term" value="F:2-C-methyl-D-erythritol 4-phosphate cytidylyltransferase activity"/>
    <property type="evidence" value="ECO:0007669"/>
    <property type="project" value="UniProtKB-UniRule"/>
</dbReference>
<dbReference type="InterPro" id="IPR050088">
    <property type="entry name" value="IspD/TarI_cytidylyltransf_bact"/>
</dbReference>
<dbReference type="OrthoDB" id="9806837at2"/>
<evidence type="ECO:0000256" key="5">
    <source>
        <dbReference type="ARBA" id="ARBA00022679"/>
    </source>
</evidence>
<sequence>MEKYDAIVLAAGVGRRMAATKNKVLLTLDDGRTIIEHTVMAFLEDSQCARIVLVVQADDHSEITDIIANVEGNENIMLVIGGRERQDSVKIGLQELQNGANIVMVHDGARPFIQNETLERVFEKARETGAAIVGVPVKDTIKRVIEGAVVETVERACLCQAQTPQAFRLELLKAAHKYAEEVAFLGTDEASLVEQLGITVHVVKGSYQNIKITTPEDMVLAQAIVKQLKEER</sequence>
<dbReference type="CDD" id="cd02516">
    <property type="entry name" value="CDP-ME_synthetase"/>
    <property type="match status" value="1"/>
</dbReference>
<comment type="similarity">
    <text evidence="4 8">Belongs to the IspD/TarI cytidylyltransferase family. IspD subfamily.</text>
</comment>
<dbReference type="Proteomes" id="UP000243591">
    <property type="component" value="Chromosome"/>
</dbReference>
<dbReference type="SUPFAM" id="SSF53448">
    <property type="entry name" value="Nucleotide-diphospho-sugar transferases"/>
    <property type="match status" value="1"/>
</dbReference>
<evidence type="ECO:0000256" key="7">
    <source>
        <dbReference type="ARBA" id="ARBA00023229"/>
    </source>
</evidence>
<evidence type="ECO:0000256" key="8">
    <source>
        <dbReference type="HAMAP-Rule" id="MF_00108"/>
    </source>
</evidence>
<evidence type="ECO:0000313" key="10">
    <source>
        <dbReference type="Proteomes" id="UP000243591"/>
    </source>
</evidence>
<dbReference type="PROSITE" id="PS01295">
    <property type="entry name" value="ISPD"/>
    <property type="match status" value="1"/>
</dbReference>